<evidence type="ECO:0000313" key="3">
    <source>
        <dbReference type="EMBL" id="MFK9091653.1"/>
    </source>
</evidence>
<dbReference type="Proteomes" id="UP001623041">
    <property type="component" value="Unassembled WGS sequence"/>
</dbReference>
<keyword evidence="2" id="KW-0812">Transmembrane</keyword>
<proteinExistence type="predicted"/>
<feature type="compositionally biased region" description="Low complexity" evidence="1">
    <location>
        <begin position="102"/>
        <end position="120"/>
    </location>
</feature>
<accession>A0ABW8RDV0</accession>
<dbReference type="RefSeq" id="WP_406580273.1">
    <property type="nucleotide sequence ID" value="NZ_JBJHQH010000005.1"/>
</dbReference>
<sequence>MKKWKIVLTAFVLMLAIGAGTLYYFLNIKDYKTADSKVNEIVQTDYNVKLPGKESKDSPASSDGNSKGKNTGSADSGLIAVNNSVETDGSGVGGDTTGGNAGTSAQQSNNQTNSTTSENSKPSAASIINRYEPSFRDLESQADGKLNSLLSYAMNEYQTKKANKEDISYFYFYSKYTSAAKTLESSTDATFNYIYNALVNELQQAGFSSSEAKPIKDHYTSLKKQRRSALMNKAMEHSG</sequence>
<gene>
    <name evidence="3" type="ORF">ACJEBI_09170</name>
</gene>
<name>A0ABW8RDV0_9BACI</name>
<feature type="transmembrane region" description="Helical" evidence="2">
    <location>
        <begin position="6"/>
        <end position="26"/>
    </location>
</feature>
<evidence type="ECO:0000256" key="2">
    <source>
        <dbReference type="SAM" id="Phobius"/>
    </source>
</evidence>
<feature type="compositionally biased region" description="Gly residues" evidence="1">
    <location>
        <begin position="90"/>
        <end position="101"/>
    </location>
</feature>
<evidence type="ECO:0000313" key="4">
    <source>
        <dbReference type="Proteomes" id="UP001623041"/>
    </source>
</evidence>
<feature type="compositionally biased region" description="Polar residues" evidence="1">
    <location>
        <begin position="58"/>
        <end position="74"/>
    </location>
</feature>
<keyword evidence="2" id="KW-1133">Transmembrane helix</keyword>
<evidence type="ECO:0000256" key="1">
    <source>
        <dbReference type="SAM" id="MobiDB-lite"/>
    </source>
</evidence>
<organism evidence="3 4">
    <name type="scientific">Bacillus salipaludis</name>
    <dbReference type="NCBI Taxonomy" id="2547811"/>
    <lineage>
        <taxon>Bacteria</taxon>
        <taxon>Bacillati</taxon>
        <taxon>Bacillota</taxon>
        <taxon>Bacilli</taxon>
        <taxon>Bacillales</taxon>
        <taxon>Bacillaceae</taxon>
        <taxon>Bacillus</taxon>
    </lineage>
</organism>
<feature type="region of interest" description="Disordered" evidence="1">
    <location>
        <begin position="49"/>
        <end position="124"/>
    </location>
</feature>
<dbReference type="EMBL" id="JBJHQH010000005">
    <property type="protein sequence ID" value="MFK9091653.1"/>
    <property type="molecule type" value="Genomic_DNA"/>
</dbReference>
<comment type="caution">
    <text evidence="3">The sequence shown here is derived from an EMBL/GenBank/DDBJ whole genome shotgun (WGS) entry which is preliminary data.</text>
</comment>
<keyword evidence="2" id="KW-0472">Membrane</keyword>
<keyword evidence="4" id="KW-1185">Reference proteome</keyword>
<reference evidence="3 4" key="1">
    <citation type="submission" date="2024-11" db="EMBL/GenBank/DDBJ databases">
        <authorList>
            <person name="Lucas J.A."/>
        </authorList>
    </citation>
    <scope>NUCLEOTIDE SEQUENCE [LARGE SCALE GENOMIC DNA]</scope>
    <source>
        <strain evidence="3 4">Z 5.4</strain>
    </source>
</reference>
<protein>
    <submittedName>
        <fullName evidence="3">Uncharacterized protein</fullName>
    </submittedName>
</protein>